<keyword evidence="1" id="KW-1133">Transmembrane helix</keyword>
<reference evidence="2 3" key="1">
    <citation type="submission" date="2019-03" db="EMBL/GenBank/DDBJ databases">
        <title>Sequencing the genomes of 1000 actinobacteria strains.</title>
        <authorList>
            <person name="Klenk H.-P."/>
        </authorList>
    </citation>
    <scope>NUCLEOTIDE SEQUENCE [LARGE SCALE GENOMIC DNA]</scope>
    <source>
        <strain evidence="2 3">DSM 44969</strain>
    </source>
</reference>
<feature type="transmembrane region" description="Helical" evidence="1">
    <location>
        <begin position="186"/>
        <end position="205"/>
    </location>
</feature>
<accession>A0A4R1I0J5</accession>
<feature type="transmembrane region" description="Helical" evidence="1">
    <location>
        <begin position="236"/>
        <end position="257"/>
    </location>
</feature>
<gene>
    <name evidence="2" type="ORF">EV378_3264</name>
</gene>
<dbReference type="OrthoDB" id="141050at2"/>
<evidence type="ECO:0000313" key="2">
    <source>
        <dbReference type="EMBL" id="TCK27393.1"/>
    </source>
</evidence>
<feature type="transmembrane region" description="Helical" evidence="1">
    <location>
        <begin position="77"/>
        <end position="97"/>
    </location>
</feature>
<evidence type="ECO:0008006" key="4">
    <source>
        <dbReference type="Google" id="ProtNLM"/>
    </source>
</evidence>
<evidence type="ECO:0000313" key="3">
    <source>
        <dbReference type="Proteomes" id="UP000295560"/>
    </source>
</evidence>
<dbReference type="Proteomes" id="UP000295560">
    <property type="component" value="Unassembled WGS sequence"/>
</dbReference>
<dbReference type="EMBL" id="SMFZ01000001">
    <property type="protein sequence ID" value="TCK27393.1"/>
    <property type="molecule type" value="Genomic_DNA"/>
</dbReference>
<evidence type="ECO:0000256" key="1">
    <source>
        <dbReference type="SAM" id="Phobius"/>
    </source>
</evidence>
<comment type="caution">
    <text evidence="2">The sequence shown here is derived from an EMBL/GenBank/DDBJ whole genome shotgun (WGS) entry which is preliminary data.</text>
</comment>
<dbReference type="AlphaFoldDB" id="A0A4R1I0J5"/>
<organism evidence="2 3">
    <name type="scientific">Pseudonocardia endophytica</name>
    <dbReference type="NCBI Taxonomy" id="401976"/>
    <lineage>
        <taxon>Bacteria</taxon>
        <taxon>Bacillati</taxon>
        <taxon>Actinomycetota</taxon>
        <taxon>Actinomycetes</taxon>
        <taxon>Pseudonocardiales</taxon>
        <taxon>Pseudonocardiaceae</taxon>
        <taxon>Pseudonocardia</taxon>
    </lineage>
</organism>
<keyword evidence="1" id="KW-0812">Transmembrane</keyword>
<proteinExistence type="predicted"/>
<feature type="transmembrane region" description="Helical" evidence="1">
    <location>
        <begin position="287"/>
        <end position="306"/>
    </location>
</feature>
<feature type="transmembrane region" description="Helical" evidence="1">
    <location>
        <begin position="104"/>
        <end position="124"/>
    </location>
</feature>
<feature type="transmembrane region" description="Helical" evidence="1">
    <location>
        <begin position="264"/>
        <end position="281"/>
    </location>
</feature>
<dbReference type="RefSeq" id="WP_132426078.1">
    <property type="nucleotide sequence ID" value="NZ_SMFZ01000001.1"/>
</dbReference>
<name>A0A4R1I0J5_PSEEN</name>
<sequence length="466" mass="49593">MSRARFAVVLVGAVLGAAVFGLMHRVPVDDAFIAMDYARQLGVHGNWGMVDGLPSNTATSPLSVLLLGGITAVVRDALVAVGVLLVVSFAVAGWWLYGIAERLGLGPVLFPVLALTVLAVNPLLMSSMGLESQLAVTLLTGAGWAVVTRRPMVAGVVAGLLVLTRPDLGPAALLGLVCLPAGRRRALGAAVATTVPWFAFSWSFLGSAVPDTVVIKGAESWNGTSFWNSVPHYASVLPGPTLLSVVPAVAGAVALLWWWRERLAWVWAGMAAAHYVTMSLLHPGPFFWHSTFWLCGLGLLGCAAVARVATRRSTTSALVVALAAGYVVVTGVTDANDGIPRDGFAPVSFNWATPAQYRALAERLPRGSVVISPGEIGTLAWYCDCRVVDQFADRGRFTPLLDKRLAGSGPVERRLLEWNYARFDRPAPIPAGYRIDTKLVPPPGGELTSLFTRLQRQVTVSPVFNR</sequence>
<keyword evidence="3" id="KW-1185">Reference proteome</keyword>
<protein>
    <recommendedName>
        <fullName evidence="4">4-amino-4-deoxy-L-arabinose transferase-like glycosyltransferase</fullName>
    </recommendedName>
</protein>
<keyword evidence="1" id="KW-0472">Membrane</keyword>